<keyword evidence="2 8" id="KW-0255">Endonuclease</keyword>
<dbReference type="GO" id="GO:0016787">
    <property type="term" value="F:hydrolase activity"/>
    <property type="evidence" value="ECO:0007669"/>
    <property type="project" value="UniProtKB-KW"/>
</dbReference>
<dbReference type="CDD" id="cd00221">
    <property type="entry name" value="Vsr"/>
    <property type="match status" value="1"/>
</dbReference>
<feature type="region of interest" description="Disordered" evidence="7">
    <location>
        <begin position="1"/>
        <end position="27"/>
    </location>
</feature>
<dbReference type="InterPro" id="IPR011335">
    <property type="entry name" value="Restrct_endonuc-II-like"/>
</dbReference>
<accession>A0A937RC81</accession>
<proteinExistence type="inferred from homology"/>
<reference evidence="8" key="1">
    <citation type="submission" date="2020-12" db="EMBL/GenBank/DDBJ databases">
        <title>Genomic characterization of non-nitrogen-fixing Frankia strains.</title>
        <authorList>
            <person name="Carlos-Shanley C."/>
            <person name="Guerra T."/>
            <person name="Hahn D."/>
        </authorList>
    </citation>
    <scope>NUCLEOTIDE SEQUENCE</scope>
    <source>
        <strain evidence="8">CN6</strain>
    </source>
</reference>
<name>A0A937RC81_9ACTN</name>
<dbReference type="InterPro" id="IPR004603">
    <property type="entry name" value="DNA_mismatch_endonuc_vsr"/>
</dbReference>
<dbReference type="Gene3D" id="3.40.960.10">
    <property type="entry name" value="VSR Endonuclease"/>
    <property type="match status" value="1"/>
</dbReference>
<evidence type="ECO:0000313" key="8">
    <source>
        <dbReference type="EMBL" id="MBL7629448.1"/>
    </source>
</evidence>
<keyword evidence="1" id="KW-0540">Nuclease</keyword>
<evidence type="ECO:0000256" key="1">
    <source>
        <dbReference type="ARBA" id="ARBA00022722"/>
    </source>
</evidence>
<dbReference type="SUPFAM" id="SSF52980">
    <property type="entry name" value="Restriction endonuclease-like"/>
    <property type="match status" value="1"/>
</dbReference>
<evidence type="ECO:0000313" key="9">
    <source>
        <dbReference type="Proteomes" id="UP000604475"/>
    </source>
</evidence>
<dbReference type="Proteomes" id="UP000604475">
    <property type="component" value="Unassembled WGS sequence"/>
</dbReference>
<dbReference type="GO" id="GO:0004519">
    <property type="term" value="F:endonuclease activity"/>
    <property type="evidence" value="ECO:0007669"/>
    <property type="project" value="UniProtKB-KW"/>
</dbReference>
<evidence type="ECO:0000256" key="5">
    <source>
        <dbReference type="ARBA" id="ARBA00023204"/>
    </source>
</evidence>
<evidence type="ECO:0000256" key="6">
    <source>
        <dbReference type="ARBA" id="ARBA00029466"/>
    </source>
</evidence>
<dbReference type="NCBIfam" id="TIGR00632">
    <property type="entry name" value="vsr"/>
    <property type="match status" value="1"/>
</dbReference>
<dbReference type="EMBL" id="JAEACQ010000229">
    <property type="protein sequence ID" value="MBL7629448.1"/>
    <property type="molecule type" value="Genomic_DNA"/>
</dbReference>
<dbReference type="AlphaFoldDB" id="A0A937RC81"/>
<sequence length="162" mass="18825">MTNGLTPTGRPQRRLGKRDPAVTSKMMSKIRSKDSKAELALRRALHAKRMRYRIHAKDVPGCPDIVVRSRKLAVFVDGDLWHGNPDEVRRRGRDSLEDLFPTRTEWWIAKIERNKERDREVNGQLKSMGWTVIRLWEHDVLSDPEAAANLVIEIDSQTRFDK</sequence>
<keyword evidence="5" id="KW-0234">DNA repair</keyword>
<comment type="similarity">
    <text evidence="6">Belongs to the Vsr family.</text>
</comment>
<evidence type="ECO:0000256" key="4">
    <source>
        <dbReference type="ARBA" id="ARBA00022801"/>
    </source>
</evidence>
<dbReference type="Pfam" id="PF03852">
    <property type="entry name" value="Vsr"/>
    <property type="match status" value="1"/>
</dbReference>
<dbReference type="RefSeq" id="WP_203000902.1">
    <property type="nucleotide sequence ID" value="NZ_JADWYU010000111.1"/>
</dbReference>
<dbReference type="GO" id="GO:0006298">
    <property type="term" value="P:mismatch repair"/>
    <property type="evidence" value="ECO:0007669"/>
    <property type="project" value="InterPro"/>
</dbReference>
<gene>
    <name evidence="8" type="ORF">I7412_20210</name>
</gene>
<keyword evidence="3" id="KW-0227">DNA damage</keyword>
<evidence type="ECO:0000256" key="2">
    <source>
        <dbReference type="ARBA" id="ARBA00022759"/>
    </source>
</evidence>
<keyword evidence="4" id="KW-0378">Hydrolase</keyword>
<evidence type="ECO:0000256" key="3">
    <source>
        <dbReference type="ARBA" id="ARBA00022763"/>
    </source>
</evidence>
<evidence type="ECO:0000256" key="7">
    <source>
        <dbReference type="SAM" id="MobiDB-lite"/>
    </source>
</evidence>
<organism evidence="8 9">
    <name type="scientific">Frankia nepalensis</name>
    <dbReference type="NCBI Taxonomy" id="1836974"/>
    <lineage>
        <taxon>Bacteria</taxon>
        <taxon>Bacillati</taxon>
        <taxon>Actinomycetota</taxon>
        <taxon>Actinomycetes</taxon>
        <taxon>Frankiales</taxon>
        <taxon>Frankiaceae</taxon>
        <taxon>Frankia</taxon>
    </lineage>
</organism>
<keyword evidence="9" id="KW-1185">Reference proteome</keyword>
<protein>
    <submittedName>
        <fullName evidence="8">Very short patch repair endonuclease</fullName>
    </submittedName>
</protein>
<comment type="caution">
    <text evidence="8">The sequence shown here is derived from an EMBL/GenBank/DDBJ whole genome shotgun (WGS) entry which is preliminary data.</text>
</comment>